<dbReference type="AlphaFoldDB" id="A0A2K9Z1F9"/>
<name>A0A2K9Z1F9_RHILE</name>
<sequence length="61" mass="6853">MMHFSGGEYDVLARQMDCYLNLFPPAAMVFCEPDGGFQRRELHGRCVGGPKLHAAVRRTVI</sequence>
<dbReference type="EMBL" id="CP025012">
    <property type="protein sequence ID" value="AUW42074.1"/>
    <property type="molecule type" value="Genomic_DNA"/>
</dbReference>
<organism evidence="1 2">
    <name type="scientific">Rhizobium leguminosarum</name>
    <dbReference type="NCBI Taxonomy" id="384"/>
    <lineage>
        <taxon>Bacteria</taxon>
        <taxon>Pseudomonadati</taxon>
        <taxon>Pseudomonadota</taxon>
        <taxon>Alphaproteobacteria</taxon>
        <taxon>Hyphomicrobiales</taxon>
        <taxon>Rhizobiaceae</taxon>
        <taxon>Rhizobium/Agrobacterium group</taxon>
        <taxon>Rhizobium</taxon>
    </lineage>
</organism>
<evidence type="ECO:0000313" key="1">
    <source>
        <dbReference type="EMBL" id="AUW42074.1"/>
    </source>
</evidence>
<evidence type="ECO:0000313" key="2">
    <source>
        <dbReference type="Proteomes" id="UP000238523"/>
    </source>
</evidence>
<reference evidence="1 2" key="1">
    <citation type="submission" date="2017-11" db="EMBL/GenBank/DDBJ databases">
        <title>Complete genome of Rhizobium leguminosarum Norway, an ineffective micro-symbiont.</title>
        <authorList>
            <person name="Hoffrichter A."/>
            <person name="Liang J."/>
            <person name="Brachmann A."/>
            <person name="Marin M."/>
        </authorList>
    </citation>
    <scope>NUCLEOTIDE SEQUENCE [LARGE SCALE GENOMIC DNA]</scope>
    <source>
        <strain evidence="1 2">Norway</strain>
    </source>
</reference>
<proteinExistence type="predicted"/>
<dbReference type="Proteomes" id="UP000238523">
    <property type="component" value="Chromosome"/>
</dbReference>
<gene>
    <name evidence="1" type="ORF">CUJ84_Chr001691</name>
</gene>
<protein>
    <submittedName>
        <fullName evidence="1">Uncharacterized protein</fullName>
    </submittedName>
</protein>
<accession>A0A2K9Z1F9</accession>